<feature type="domain" description="Zn(2)-C6 fungal-type" evidence="6">
    <location>
        <begin position="42"/>
        <end position="72"/>
    </location>
</feature>
<evidence type="ECO:0000313" key="7">
    <source>
        <dbReference type="EMBL" id="CAY68163.1"/>
    </source>
</evidence>
<feature type="compositionally biased region" description="Basic and acidic residues" evidence="5">
    <location>
        <begin position="111"/>
        <end position="125"/>
    </location>
</feature>
<keyword evidence="8" id="KW-1185">Reference proteome</keyword>
<proteinExistence type="predicted"/>
<evidence type="ECO:0000256" key="2">
    <source>
        <dbReference type="ARBA" id="ARBA00022723"/>
    </source>
</evidence>
<protein>
    <submittedName>
        <fullName evidence="7">Activator of multidrug resistance genes, forms a heterodimer with Pdr1p</fullName>
    </submittedName>
</protein>
<keyword evidence="2" id="KW-0479">Metal-binding</keyword>
<dbReference type="RefSeq" id="XP_002490444.1">
    <property type="nucleotide sequence ID" value="XM_002490399.1"/>
</dbReference>
<dbReference type="OMA" id="RTFPVCS"/>
<dbReference type="PANTHER" id="PTHR46910:SF3">
    <property type="entry name" value="HALOTOLERANCE PROTEIN 9-RELATED"/>
    <property type="match status" value="1"/>
</dbReference>
<dbReference type="eggNOG" id="ENOG502QTEH">
    <property type="taxonomic scope" value="Eukaryota"/>
</dbReference>
<accession>C4QY40</accession>
<dbReference type="Pfam" id="PF00172">
    <property type="entry name" value="Zn_clus"/>
    <property type="match status" value="1"/>
</dbReference>
<dbReference type="PROSITE" id="PS50048">
    <property type="entry name" value="ZN2_CY6_FUNGAL_2"/>
    <property type="match status" value="1"/>
</dbReference>
<evidence type="ECO:0000259" key="6">
    <source>
        <dbReference type="PROSITE" id="PS50048"/>
    </source>
</evidence>
<name>C4QY40_KOMPG</name>
<comment type="subcellular location">
    <subcellularLocation>
        <location evidence="1">Nucleus</location>
    </subcellularLocation>
</comment>
<dbReference type="PANTHER" id="PTHR46910">
    <property type="entry name" value="TRANSCRIPTION FACTOR PDR1"/>
    <property type="match status" value="1"/>
</dbReference>
<dbReference type="SMART" id="SM00906">
    <property type="entry name" value="Fungal_trans"/>
    <property type="match status" value="1"/>
</dbReference>
<dbReference type="Pfam" id="PF04082">
    <property type="entry name" value="Fungal_trans"/>
    <property type="match status" value="1"/>
</dbReference>
<dbReference type="InterPro" id="IPR036864">
    <property type="entry name" value="Zn2-C6_fun-type_DNA-bd_sf"/>
</dbReference>
<feature type="region of interest" description="Disordered" evidence="5">
    <location>
        <begin position="80"/>
        <end position="99"/>
    </location>
</feature>
<sequence length="552" mass="62589">MTESIVASVPKPFGVTKFRVKNRSSLEVPIYDSSIGESKRYSCVKCRKLKKKCSREFPECATCTMSGTYCRYTERKKRRTQSMASPSVKASSLSPATFRPREEPNYVLSSTDKKLNNTFGPEEKATSPYPTRIHLPPIDTLKFSSSLDVLQCKLLSNSFNISSNGSSYSIIPVHLTTKYFEAFQSFQEQAGTFITCDDIKSSEANSHYTLANDKNLVCKFNLVVAIGATFLSHSQHNMLSFEEHKLGTSARENALELISKENLISKDTLPITEILILITLYTCLERDPSLSWNLIGMTTRNSLLMNLNRNSGDSEYSQRLFWSCYNLDRLISFSLIQPVALEDAYINIPMIDHEQFIRITSLRVLEGKVLKKIHGLSKSGGSELVTELRGLVDRYDEVITEYSKDQLASSNSKLWFLAEYYHLVLLLYYPSQLDSTPSKFQMETLASVCSKFLPCIYNLQVTKVLLYNWISFYRVLSLLSAHLYCVDHGASQLSDSSIAKYSSLLQGYVKSWPFTTDLIKIVESLPKMLPNEALTSYKQLLKQHSIRISNIL</sequence>
<dbReference type="InterPro" id="IPR007219">
    <property type="entry name" value="XnlR_reg_dom"/>
</dbReference>
<dbReference type="SUPFAM" id="SSF57701">
    <property type="entry name" value="Zn2/Cys6 DNA-binding domain"/>
    <property type="match status" value="1"/>
</dbReference>
<evidence type="ECO:0000256" key="4">
    <source>
        <dbReference type="ARBA" id="ARBA00023242"/>
    </source>
</evidence>
<dbReference type="EMBL" id="FN392319">
    <property type="protein sequence ID" value="CAY68163.1"/>
    <property type="molecule type" value="Genomic_DNA"/>
</dbReference>
<dbReference type="InParanoid" id="C4QY40"/>
<dbReference type="CDD" id="cd12148">
    <property type="entry name" value="fungal_TF_MHR"/>
    <property type="match status" value="1"/>
</dbReference>
<dbReference type="GO" id="GO:0006351">
    <property type="term" value="P:DNA-templated transcription"/>
    <property type="evidence" value="ECO:0007669"/>
    <property type="project" value="InterPro"/>
</dbReference>
<dbReference type="GO" id="GO:0000981">
    <property type="term" value="F:DNA-binding transcription factor activity, RNA polymerase II-specific"/>
    <property type="evidence" value="ECO:0007669"/>
    <property type="project" value="InterPro"/>
</dbReference>
<dbReference type="GO" id="GO:0003677">
    <property type="term" value="F:DNA binding"/>
    <property type="evidence" value="ECO:0007669"/>
    <property type="project" value="UniProtKB-KW"/>
</dbReference>
<dbReference type="AlphaFoldDB" id="C4QY40"/>
<reference evidence="7 8" key="1">
    <citation type="journal article" date="2009" name="Nat. Biotechnol.">
        <title>Genome sequence of the recombinant protein production host Pichia pastoris.</title>
        <authorList>
            <person name="De Schutter K."/>
            <person name="Lin Y.C."/>
            <person name="Tiels P."/>
            <person name="Van Hecke A."/>
            <person name="Glinka S."/>
            <person name="Weber-Lehmann J."/>
            <person name="Rouze P."/>
            <person name="Van de Peer Y."/>
            <person name="Callewaert N."/>
        </authorList>
    </citation>
    <scope>NUCLEOTIDE SEQUENCE [LARGE SCALE GENOMIC DNA]</scope>
    <source>
        <strain evidence="8">GS115 / ATCC 20864</strain>
    </source>
</reference>
<dbReference type="Gene3D" id="4.10.240.10">
    <property type="entry name" value="Zn(2)-C6 fungal-type DNA-binding domain"/>
    <property type="match status" value="1"/>
</dbReference>
<dbReference type="HOGENOM" id="CLU_493555_0_0_1"/>
<dbReference type="OrthoDB" id="189997at2759"/>
<gene>
    <name evidence="7" type="ordered locus">PAS_chr1-4_0322</name>
</gene>
<dbReference type="KEGG" id="ppa:PAS_chr1-4_0322"/>
<dbReference type="FunCoup" id="C4QY40">
    <property type="interactions" value="962"/>
</dbReference>
<evidence type="ECO:0000256" key="1">
    <source>
        <dbReference type="ARBA" id="ARBA00004123"/>
    </source>
</evidence>
<dbReference type="InterPro" id="IPR001138">
    <property type="entry name" value="Zn2Cys6_DnaBD"/>
</dbReference>
<dbReference type="SMR" id="C4QY40"/>
<dbReference type="STRING" id="644223.C4QY40"/>
<dbReference type="GO" id="GO:0008270">
    <property type="term" value="F:zinc ion binding"/>
    <property type="evidence" value="ECO:0007669"/>
    <property type="project" value="InterPro"/>
</dbReference>
<dbReference type="Proteomes" id="UP000000314">
    <property type="component" value="Chromosome 1"/>
</dbReference>
<evidence type="ECO:0000313" key="8">
    <source>
        <dbReference type="Proteomes" id="UP000000314"/>
    </source>
</evidence>
<evidence type="ECO:0000256" key="5">
    <source>
        <dbReference type="SAM" id="MobiDB-lite"/>
    </source>
</evidence>
<dbReference type="PROSITE" id="PS00463">
    <property type="entry name" value="ZN2_CY6_FUNGAL_1"/>
    <property type="match status" value="1"/>
</dbReference>
<keyword evidence="4" id="KW-0539">Nucleus</keyword>
<feature type="region of interest" description="Disordered" evidence="5">
    <location>
        <begin position="111"/>
        <end position="131"/>
    </location>
</feature>
<dbReference type="GeneID" id="8197772"/>
<organism evidence="7 8">
    <name type="scientific">Komagataella phaffii (strain GS115 / ATCC 20864)</name>
    <name type="common">Yeast</name>
    <name type="synonym">Pichia pastoris</name>
    <dbReference type="NCBI Taxonomy" id="644223"/>
    <lineage>
        <taxon>Eukaryota</taxon>
        <taxon>Fungi</taxon>
        <taxon>Dikarya</taxon>
        <taxon>Ascomycota</taxon>
        <taxon>Saccharomycotina</taxon>
        <taxon>Pichiomycetes</taxon>
        <taxon>Pichiales</taxon>
        <taxon>Pichiaceae</taxon>
        <taxon>Komagataella</taxon>
    </lineage>
</organism>
<evidence type="ECO:0000256" key="3">
    <source>
        <dbReference type="ARBA" id="ARBA00023125"/>
    </source>
</evidence>
<feature type="compositionally biased region" description="Polar residues" evidence="5">
    <location>
        <begin position="81"/>
        <end position="95"/>
    </location>
</feature>
<dbReference type="GO" id="GO:0005634">
    <property type="term" value="C:nucleus"/>
    <property type="evidence" value="ECO:0007669"/>
    <property type="project" value="UniProtKB-SubCell"/>
</dbReference>
<dbReference type="CDD" id="cd00067">
    <property type="entry name" value="GAL4"/>
    <property type="match status" value="1"/>
</dbReference>
<dbReference type="InterPro" id="IPR050987">
    <property type="entry name" value="AtrR-like"/>
</dbReference>
<keyword evidence="3" id="KW-0238">DNA-binding</keyword>
<dbReference type="SMART" id="SM00066">
    <property type="entry name" value="GAL4"/>
    <property type="match status" value="1"/>
</dbReference>